<dbReference type="EMBL" id="LJCR01000565">
    <property type="protein sequence ID" value="KPV52379.1"/>
    <property type="molecule type" value="Genomic_DNA"/>
</dbReference>
<feature type="compositionally biased region" description="Polar residues" evidence="1">
    <location>
        <begin position="1"/>
        <end position="14"/>
    </location>
</feature>
<feature type="transmembrane region" description="Helical" evidence="2">
    <location>
        <begin position="247"/>
        <end position="269"/>
    </location>
</feature>
<feature type="compositionally biased region" description="Acidic residues" evidence="1">
    <location>
        <begin position="150"/>
        <end position="172"/>
    </location>
</feature>
<feature type="region of interest" description="Disordered" evidence="1">
    <location>
        <begin position="1"/>
        <end position="20"/>
    </location>
</feature>
<keyword evidence="2" id="KW-0812">Transmembrane</keyword>
<evidence type="ECO:0000313" key="3">
    <source>
        <dbReference type="EMBL" id="KPV52379.1"/>
    </source>
</evidence>
<evidence type="ECO:0000256" key="1">
    <source>
        <dbReference type="SAM" id="MobiDB-lite"/>
    </source>
</evidence>
<keyword evidence="4" id="KW-1185">Reference proteome</keyword>
<keyword evidence="2" id="KW-1133">Transmembrane helix</keyword>
<gene>
    <name evidence="3" type="ORF">SE17_15870</name>
</gene>
<feature type="transmembrane region" description="Helical" evidence="2">
    <location>
        <begin position="210"/>
        <end position="235"/>
    </location>
</feature>
<feature type="transmembrane region" description="Helical" evidence="2">
    <location>
        <begin position="58"/>
        <end position="77"/>
    </location>
</feature>
<organism evidence="3 4">
    <name type="scientific">Kouleothrix aurantiaca</name>
    <dbReference type="NCBI Taxonomy" id="186479"/>
    <lineage>
        <taxon>Bacteria</taxon>
        <taxon>Bacillati</taxon>
        <taxon>Chloroflexota</taxon>
        <taxon>Chloroflexia</taxon>
        <taxon>Chloroflexales</taxon>
        <taxon>Roseiflexineae</taxon>
        <taxon>Roseiflexaceae</taxon>
        <taxon>Kouleothrix</taxon>
    </lineage>
</organism>
<accession>A0A0P9D9X7</accession>
<feature type="transmembrane region" description="Helical" evidence="2">
    <location>
        <begin position="127"/>
        <end position="147"/>
    </location>
</feature>
<dbReference type="NCBIfam" id="TIGR02587">
    <property type="entry name" value="TIGR02587 family membrane protein"/>
    <property type="match status" value="1"/>
</dbReference>
<evidence type="ECO:0000256" key="2">
    <source>
        <dbReference type="SAM" id="Phobius"/>
    </source>
</evidence>
<sequence>MQSTLAQTSTQQKEAGSHRSVAESLREYGRGIAGGLLFSLPLLYTMEMWQAGITMHPLRLLAGVAATIVLLLGYNRYAGLREDAGWTEIAIDSIEELGLGFVLAAAILAMLGRITTSMPTNEVMGKIVVEAMTMAIGVSIGTAQLGASDDSSDGDDQGDSADSSGDDEKDDDPPTFASQVVLGFCGAMLIASNVAPTEEIIKLAVELRPWYVVGLAAVSLLLAALILFFSGFHAADRVSPQQGPVSIISGAMLNYAIALAASAGALWFFDSLAGLGYTTGVAAIVVLGVASTLGASAGRLLIQAAAGK</sequence>
<dbReference type="InterPro" id="IPR013416">
    <property type="entry name" value="CHP02587_IM"/>
</dbReference>
<dbReference type="InterPro" id="IPR024464">
    <property type="entry name" value="DUF2391"/>
</dbReference>
<name>A0A0P9D9X7_9CHLR</name>
<feature type="transmembrane region" description="Helical" evidence="2">
    <location>
        <begin position="97"/>
        <end position="115"/>
    </location>
</feature>
<dbReference type="PATRIC" id="fig|186479.3.peg.9059"/>
<dbReference type="AlphaFoldDB" id="A0A0P9D9X7"/>
<dbReference type="Pfam" id="PF09622">
    <property type="entry name" value="DUF2391"/>
    <property type="match status" value="1"/>
</dbReference>
<feature type="region of interest" description="Disordered" evidence="1">
    <location>
        <begin position="146"/>
        <end position="172"/>
    </location>
</feature>
<comment type="caution">
    <text evidence="3">The sequence shown here is derived from an EMBL/GenBank/DDBJ whole genome shotgun (WGS) entry which is preliminary data.</text>
</comment>
<protein>
    <recommendedName>
        <fullName evidence="5">TIGR02587 family membrane protein</fullName>
    </recommendedName>
</protein>
<keyword evidence="2" id="KW-0472">Membrane</keyword>
<proteinExistence type="predicted"/>
<reference evidence="3 4" key="1">
    <citation type="submission" date="2015-09" db="EMBL/GenBank/DDBJ databases">
        <title>Draft genome sequence of Kouleothrix aurantiaca JCM 19913.</title>
        <authorList>
            <person name="Hemp J."/>
        </authorList>
    </citation>
    <scope>NUCLEOTIDE SEQUENCE [LARGE SCALE GENOMIC DNA]</scope>
    <source>
        <strain evidence="3 4">COM-B</strain>
    </source>
</reference>
<evidence type="ECO:0000313" key="4">
    <source>
        <dbReference type="Proteomes" id="UP000050509"/>
    </source>
</evidence>
<dbReference type="Proteomes" id="UP000050509">
    <property type="component" value="Unassembled WGS sequence"/>
</dbReference>
<feature type="transmembrane region" description="Helical" evidence="2">
    <location>
        <begin position="281"/>
        <end position="302"/>
    </location>
</feature>
<evidence type="ECO:0008006" key="5">
    <source>
        <dbReference type="Google" id="ProtNLM"/>
    </source>
</evidence>